<comment type="caution">
    <text evidence="1">The sequence shown here is derived from an EMBL/GenBank/DDBJ whole genome shotgun (WGS) entry which is preliminary data.</text>
</comment>
<dbReference type="AlphaFoldDB" id="A0AB35WEQ9"/>
<dbReference type="RefSeq" id="WP_071561180.1">
    <property type="nucleotide sequence ID" value="NZ_CABGWH010000018.1"/>
</dbReference>
<dbReference type="Proteomes" id="UP001175817">
    <property type="component" value="Unassembled WGS sequence"/>
</dbReference>
<evidence type="ECO:0000313" key="1">
    <source>
        <dbReference type="EMBL" id="MEC6052174.1"/>
    </source>
</evidence>
<evidence type="ECO:0008006" key="3">
    <source>
        <dbReference type="Google" id="ProtNLM"/>
    </source>
</evidence>
<gene>
    <name evidence="1" type="ORF">QAB24_016885</name>
</gene>
<organism evidence="1 2">
    <name type="scientific">Klebsiella michiganensis</name>
    <dbReference type="NCBI Taxonomy" id="1134687"/>
    <lineage>
        <taxon>Bacteria</taxon>
        <taxon>Pseudomonadati</taxon>
        <taxon>Pseudomonadota</taxon>
        <taxon>Gammaproteobacteria</taxon>
        <taxon>Enterobacterales</taxon>
        <taxon>Enterobacteriaceae</taxon>
        <taxon>Klebsiella/Raoultella group</taxon>
        <taxon>Klebsiella</taxon>
    </lineage>
</organism>
<reference evidence="1" key="2">
    <citation type="submission" date="2024-01" db="EMBL/GenBank/DDBJ databases">
        <authorList>
            <person name="Macesic N."/>
        </authorList>
    </citation>
    <scope>NUCLEOTIDE SEQUENCE</scope>
    <source>
        <strain evidence="1">CPO078</strain>
    </source>
</reference>
<accession>A0AB35WEQ9</accession>
<protein>
    <recommendedName>
        <fullName evidence="3">Bacteriophage protein</fullName>
    </recommendedName>
</protein>
<dbReference type="EMBL" id="JARTTH020000001">
    <property type="protein sequence ID" value="MEC6052174.1"/>
    <property type="molecule type" value="Genomic_DNA"/>
</dbReference>
<evidence type="ECO:0000313" key="2">
    <source>
        <dbReference type="Proteomes" id="UP001175817"/>
    </source>
</evidence>
<sequence length="200" mass="22970">MTPRQRRNHRAGLETVSKATRKSWLGRFTPLSGIQSAWIKSLLTVWGEGVRGGMAPRKPTEQSCWRGLKGERWSDKVLERFTAAIEQARREGFSGPQALNRARSILWPQPTSTLIDTALHDDDVEFIERCVLEAFESGDPVYLVGVSYYTTRKKISDITRELQLVAPWLTDGEARKRVRWCLEIFRAKAFLSVKREIHKD</sequence>
<reference evidence="1" key="1">
    <citation type="journal article" date="2023" name="Nat. Commun.">
        <title>Genomic dissection of endemic carbapenem resistance reveals metallo-beta-lactamase dissemination through clonal, plasmid and integron transfer.</title>
        <authorList>
            <person name="Macesic N."/>
            <person name="Hawkey J."/>
            <person name="Vezina B."/>
            <person name="Wisniewski J.A."/>
            <person name="Cottingham H."/>
            <person name="Blakeway L.V."/>
            <person name="Harshegyi T."/>
            <person name="Pragastis K."/>
            <person name="Badoordeen G.Z."/>
            <person name="Dennison A."/>
            <person name="Spelman D.W."/>
            <person name="Jenney A.W.J."/>
            <person name="Peleg A.Y."/>
        </authorList>
    </citation>
    <scope>NUCLEOTIDE SEQUENCE</scope>
    <source>
        <strain evidence="1">CPO078</strain>
    </source>
</reference>
<proteinExistence type="predicted"/>
<name>A0AB35WEQ9_9ENTR</name>